<dbReference type="EMBL" id="JBJQND010000002">
    <property type="protein sequence ID" value="KAL3884538.1"/>
    <property type="molecule type" value="Genomic_DNA"/>
</dbReference>
<name>A0ABD3XGI6_SINWO</name>
<evidence type="ECO:0000313" key="2">
    <source>
        <dbReference type="Proteomes" id="UP001634394"/>
    </source>
</evidence>
<gene>
    <name evidence="1" type="ORF">ACJMK2_024672</name>
</gene>
<feature type="non-terminal residue" evidence="1">
    <location>
        <position position="1"/>
    </location>
</feature>
<organism evidence="1 2">
    <name type="scientific">Sinanodonta woodiana</name>
    <name type="common">Chinese pond mussel</name>
    <name type="synonym">Anodonta woodiana</name>
    <dbReference type="NCBI Taxonomy" id="1069815"/>
    <lineage>
        <taxon>Eukaryota</taxon>
        <taxon>Metazoa</taxon>
        <taxon>Spiralia</taxon>
        <taxon>Lophotrochozoa</taxon>
        <taxon>Mollusca</taxon>
        <taxon>Bivalvia</taxon>
        <taxon>Autobranchia</taxon>
        <taxon>Heteroconchia</taxon>
        <taxon>Palaeoheterodonta</taxon>
        <taxon>Unionida</taxon>
        <taxon>Unionoidea</taxon>
        <taxon>Unionidae</taxon>
        <taxon>Unioninae</taxon>
        <taxon>Sinanodonta</taxon>
    </lineage>
</organism>
<proteinExistence type="predicted"/>
<dbReference type="Proteomes" id="UP001634394">
    <property type="component" value="Unassembled WGS sequence"/>
</dbReference>
<dbReference type="AlphaFoldDB" id="A0ABD3XGI6"/>
<comment type="caution">
    <text evidence="1">The sequence shown here is derived from an EMBL/GenBank/DDBJ whole genome shotgun (WGS) entry which is preliminary data.</text>
</comment>
<protein>
    <submittedName>
        <fullName evidence="1">Uncharacterized protein</fullName>
    </submittedName>
</protein>
<accession>A0ABD3XGI6</accession>
<evidence type="ECO:0000313" key="1">
    <source>
        <dbReference type="EMBL" id="KAL3884538.1"/>
    </source>
</evidence>
<sequence length="91" mass="10795">QQRQQLIQQVQDRQVQQAKDQQGPSQSAILEEFIQQLAQLETRQRQERQRLIQQVQDRQVQQANNRLAQQAKTVSSKTASSIEYLIQLRRR</sequence>
<reference evidence="1 2" key="1">
    <citation type="submission" date="2024-11" db="EMBL/GenBank/DDBJ databases">
        <title>Chromosome-level genome assembly of the freshwater bivalve Anodonta woodiana.</title>
        <authorList>
            <person name="Chen X."/>
        </authorList>
    </citation>
    <scope>NUCLEOTIDE SEQUENCE [LARGE SCALE GENOMIC DNA]</scope>
    <source>
        <strain evidence="1">MN2024</strain>
        <tissue evidence="1">Gills</tissue>
    </source>
</reference>
<keyword evidence="2" id="KW-1185">Reference proteome</keyword>